<dbReference type="InterPro" id="IPR000276">
    <property type="entry name" value="GPCR_Rhodpsn"/>
</dbReference>
<dbReference type="GO" id="GO:0007200">
    <property type="term" value="P:phospholipase C-activating G protein-coupled receptor signaling pathway"/>
    <property type="evidence" value="ECO:0007669"/>
    <property type="project" value="TreeGrafter"/>
</dbReference>
<name>A0A3Q2PAI3_FUNHE</name>
<feature type="transmembrane region" description="Helical" evidence="10">
    <location>
        <begin position="177"/>
        <end position="200"/>
    </location>
</feature>
<dbReference type="GO" id="GO:0004930">
    <property type="term" value="F:G protein-coupled receptor activity"/>
    <property type="evidence" value="ECO:0007669"/>
    <property type="project" value="UniProtKB-KW"/>
</dbReference>
<dbReference type="GeneTree" id="ENSGT00940000164014"/>
<feature type="transmembrane region" description="Helical" evidence="10">
    <location>
        <begin position="145"/>
        <end position="165"/>
    </location>
</feature>
<dbReference type="PROSITE" id="PS50262">
    <property type="entry name" value="G_PROTEIN_RECEP_F1_2"/>
    <property type="match status" value="1"/>
</dbReference>
<reference evidence="12" key="1">
    <citation type="submission" date="2025-08" db="UniProtKB">
        <authorList>
            <consortium name="Ensembl"/>
        </authorList>
    </citation>
    <scope>IDENTIFICATION</scope>
</reference>
<keyword evidence="13" id="KW-1185">Reference proteome</keyword>
<feature type="transmembrane region" description="Helical" evidence="10">
    <location>
        <begin position="78"/>
        <end position="98"/>
    </location>
</feature>
<organism evidence="12 13">
    <name type="scientific">Fundulus heteroclitus</name>
    <name type="common">Killifish</name>
    <name type="synonym">Mummichog</name>
    <dbReference type="NCBI Taxonomy" id="8078"/>
    <lineage>
        <taxon>Eukaryota</taxon>
        <taxon>Metazoa</taxon>
        <taxon>Chordata</taxon>
        <taxon>Craniata</taxon>
        <taxon>Vertebrata</taxon>
        <taxon>Euteleostomi</taxon>
        <taxon>Actinopterygii</taxon>
        <taxon>Neopterygii</taxon>
        <taxon>Teleostei</taxon>
        <taxon>Neoteleostei</taxon>
        <taxon>Acanthomorphata</taxon>
        <taxon>Ovalentaria</taxon>
        <taxon>Atherinomorphae</taxon>
        <taxon>Cyprinodontiformes</taxon>
        <taxon>Fundulidae</taxon>
        <taxon>Fundulus</taxon>
    </lineage>
</organism>
<comment type="subcellular location">
    <subcellularLocation>
        <location evidence="1">Membrane</location>
        <topology evidence="1">Multi-pass membrane protein</topology>
    </subcellularLocation>
</comment>
<evidence type="ECO:0000313" key="13">
    <source>
        <dbReference type="Proteomes" id="UP000265000"/>
    </source>
</evidence>
<feature type="transmembrane region" description="Helical" evidence="10">
    <location>
        <begin position="110"/>
        <end position="133"/>
    </location>
</feature>
<evidence type="ECO:0000256" key="9">
    <source>
        <dbReference type="RuleBase" id="RU000688"/>
    </source>
</evidence>
<evidence type="ECO:0000256" key="8">
    <source>
        <dbReference type="ARBA" id="ARBA00023224"/>
    </source>
</evidence>
<dbReference type="STRING" id="8078.ENSFHEP00000008960"/>
<evidence type="ECO:0000256" key="4">
    <source>
        <dbReference type="ARBA" id="ARBA00023040"/>
    </source>
</evidence>
<keyword evidence="6 9" id="KW-0675">Receptor</keyword>
<evidence type="ECO:0000256" key="3">
    <source>
        <dbReference type="ARBA" id="ARBA00022989"/>
    </source>
</evidence>
<dbReference type="SUPFAM" id="SSF81321">
    <property type="entry name" value="Family A G protein-coupled receptor-like"/>
    <property type="match status" value="1"/>
</dbReference>
<keyword evidence="2 9" id="KW-0812">Transmembrane</keyword>
<evidence type="ECO:0000256" key="5">
    <source>
        <dbReference type="ARBA" id="ARBA00023136"/>
    </source>
</evidence>
<evidence type="ECO:0000313" key="12">
    <source>
        <dbReference type="Ensembl" id="ENSFHEP00000008960.1"/>
    </source>
</evidence>
<reference evidence="12" key="2">
    <citation type="submission" date="2025-09" db="UniProtKB">
        <authorList>
            <consortium name="Ensembl"/>
        </authorList>
    </citation>
    <scope>IDENTIFICATION</scope>
</reference>
<dbReference type="Ensembl" id="ENSFHET00000001281.1">
    <property type="protein sequence ID" value="ENSFHEP00000008960.1"/>
    <property type="gene ID" value="ENSFHEG00000010156.1"/>
</dbReference>
<feature type="transmembrane region" description="Helical" evidence="10">
    <location>
        <begin position="38"/>
        <end position="57"/>
    </location>
</feature>
<keyword evidence="3 10" id="KW-1133">Transmembrane helix</keyword>
<evidence type="ECO:0000256" key="2">
    <source>
        <dbReference type="ARBA" id="ARBA00022692"/>
    </source>
</evidence>
<dbReference type="PROSITE" id="PS00237">
    <property type="entry name" value="G_PROTEIN_RECEP_F1_1"/>
    <property type="match status" value="1"/>
</dbReference>
<evidence type="ECO:0000259" key="11">
    <source>
        <dbReference type="PROSITE" id="PS50262"/>
    </source>
</evidence>
<keyword evidence="7" id="KW-0325">Glycoprotein</keyword>
<keyword evidence="5 10" id="KW-0472">Membrane</keyword>
<accession>A0A3Q2PAI3</accession>
<protein>
    <submittedName>
        <fullName evidence="12">G-protein coupled receptor 4-like</fullName>
    </submittedName>
</protein>
<dbReference type="PANTHER" id="PTHR24232">
    <property type="entry name" value="G-PROTEIN COUPLED RECEPTOR"/>
    <property type="match status" value="1"/>
</dbReference>
<evidence type="ECO:0000256" key="7">
    <source>
        <dbReference type="ARBA" id="ARBA00023180"/>
    </source>
</evidence>
<dbReference type="GO" id="GO:0005886">
    <property type="term" value="C:plasma membrane"/>
    <property type="evidence" value="ECO:0007669"/>
    <property type="project" value="TreeGrafter"/>
</dbReference>
<dbReference type="InterPro" id="IPR017452">
    <property type="entry name" value="GPCR_Rhodpsn_7TM"/>
</dbReference>
<dbReference type="Proteomes" id="UP000265000">
    <property type="component" value="Unplaced"/>
</dbReference>
<dbReference type="PRINTS" id="PR00237">
    <property type="entry name" value="GPCRRHODOPSN"/>
</dbReference>
<dbReference type="Pfam" id="PF00001">
    <property type="entry name" value="7tm_1"/>
    <property type="match status" value="1"/>
</dbReference>
<proteinExistence type="inferred from homology"/>
<feature type="domain" description="G-protein coupled receptors family 1 profile" evidence="11">
    <location>
        <begin position="39"/>
        <end position="197"/>
    </location>
</feature>
<keyword evidence="4 9" id="KW-0297">G-protein coupled receptor</keyword>
<dbReference type="Gene3D" id="1.20.1070.10">
    <property type="entry name" value="Rhodopsin 7-helix transmembrane proteins"/>
    <property type="match status" value="1"/>
</dbReference>
<comment type="similarity">
    <text evidence="9">Belongs to the G-protein coupled receptor 1 family.</text>
</comment>
<keyword evidence="8 9" id="KW-0807">Transducer</keyword>
<evidence type="ECO:0000256" key="1">
    <source>
        <dbReference type="ARBA" id="ARBA00004141"/>
    </source>
</evidence>
<evidence type="ECO:0000256" key="10">
    <source>
        <dbReference type="SAM" id="Phobius"/>
    </source>
</evidence>
<evidence type="ECO:0000256" key="6">
    <source>
        <dbReference type="ARBA" id="ARBA00023170"/>
    </source>
</evidence>
<dbReference type="PANTHER" id="PTHR24232:SF85">
    <property type="entry name" value="G-PROTEIN COUPLED RECEPTOR 4"/>
    <property type="match status" value="1"/>
</dbReference>
<dbReference type="AlphaFoldDB" id="A0A3Q2PAI3"/>
<dbReference type="GO" id="GO:0035025">
    <property type="term" value="P:positive regulation of Rho protein signal transduction"/>
    <property type="evidence" value="ECO:0007669"/>
    <property type="project" value="TreeGrafter"/>
</dbReference>
<sequence>MQKGRVAPVYIINLHISDLIQLCCLTSFKVGEYNEMSYYIYMFGEMVSVGFMVCISLERYLVIVKPLWYRYKWNIKTIVVVCAVVWTVPLIYIIPLYLNVNFQLVETIFAIYHLIPLPLFIFFLVGTIKALSATRSVPADEKRRIVAILVVVFLIYTLLFLPSIIWSLVEQARNSSFFHALAFIFLNINPLADLTMYFFIRKGAIDKFLKSLCCCKISDDLQTNSIDIVNVSASCDEPV</sequence>